<dbReference type="GO" id="GO:0005829">
    <property type="term" value="C:cytosol"/>
    <property type="evidence" value="ECO:0007669"/>
    <property type="project" value="TreeGrafter"/>
</dbReference>
<dbReference type="InterPro" id="IPR050742">
    <property type="entry name" value="Helicase_Restrict-Modif_Enz"/>
</dbReference>
<gene>
    <name evidence="2" type="ORF">METZ01_LOCUS93838</name>
</gene>
<sequence>MEAVRIETRMSVDFGKIGFSGTLRPSQVASSSVIMKELESSSKELLIVAPPGSGKTVLGLYVWSDMVRLPTLVLSPNSAIQAQWVERAKELFHLDGRESEIGTDPKNPGILTSLTYQSVTLPKRGGDDLDESAMELWISSLMTPDLNDGSVEADDRESALAWIADLQEKNFEYYSNRMGHYRKKVRDSLSEHGNALWILHESAKANLKRLSEVGIGLVILDECHHLMDHWGRVLIEAVEFLGNPVVLGLTATPPEMASDSSAARYLDLFGEVDYEVPVPALVRDGNLSPYQDLAYFVRPSPDELRYIANVDEDFKSLLGELRRGPEDLEGRTPRLEVWLARVLDGLILPAGRAKDWNSFRRRDPGLADAARAYLTSGGLNLPAGVPEPSASLVAGGNSMDVLITILDRYIRNGLMRSESGRDHALAEDAKSKLRMLGVQITGSGPRLCASPIGRVMAYASAKYDALRDILSAEMQTLGPDIRSVIVTDFEKTSATALVEGVLDDDAGGAVAAYRAVLGCETTDRLDPVLMTGTTVLVDDDLLERIFPRFEQWASERSLDIKFDYIERGDYFEIRGKGKDWLPRYYTMMITEMFQEGVTKCLVGTRGLLGEGWDASRINVLVDLTTVTTSMSINQLRGRSFRLDKHWPEKVANNWDIVCLADEFTKGFDDYLRFKRKHKQLYGVCDDGAIEKGVGHVHAAFTEVEPEGVSETMEIFNEEMLLRARNRVRTRDLWGIGQPFSAVPREAIEIKGVFGEGFPPANRIGLAAWSDESLIQAIGDAVACSLQALGLIRFDAKVGGGSRGGGWMRAYLEEATEEDSKIFAEAMQEVLGPLENPRYVIPREVKMVSETWLSGLLPEVIGKYFRKSRRVLSMYHAVPSKLCRNLEDAKIFQQQWNWKVSSGEVMYGHSRSGREQVSEIKSAGLSPKGTFHRKSVFT</sequence>
<dbReference type="SMART" id="SM00487">
    <property type="entry name" value="DEXDc"/>
    <property type="match status" value="1"/>
</dbReference>
<dbReference type="GO" id="GO:0003677">
    <property type="term" value="F:DNA binding"/>
    <property type="evidence" value="ECO:0007669"/>
    <property type="project" value="InterPro"/>
</dbReference>
<dbReference type="InterPro" id="IPR027417">
    <property type="entry name" value="P-loop_NTPase"/>
</dbReference>
<dbReference type="AlphaFoldDB" id="A0A381VL79"/>
<protein>
    <recommendedName>
        <fullName evidence="1">Helicase ATP-binding domain-containing protein</fullName>
    </recommendedName>
</protein>
<dbReference type="EMBL" id="UINC01009130">
    <property type="protein sequence ID" value="SVA40984.1"/>
    <property type="molecule type" value="Genomic_DNA"/>
</dbReference>
<dbReference type="InterPro" id="IPR014001">
    <property type="entry name" value="Helicase_ATP-bd"/>
</dbReference>
<dbReference type="Pfam" id="PF04851">
    <property type="entry name" value="ResIII"/>
    <property type="match status" value="1"/>
</dbReference>
<dbReference type="GO" id="GO:0005524">
    <property type="term" value="F:ATP binding"/>
    <property type="evidence" value="ECO:0007669"/>
    <property type="project" value="InterPro"/>
</dbReference>
<accession>A0A381VL79</accession>
<evidence type="ECO:0000313" key="2">
    <source>
        <dbReference type="EMBL" id="SVA40984.1"/>
    </source>
</evidence>
<evidence type="ECO:0000259" key="1">
    <source>
        <dbReference type="PROSITE" id="PS51192"/>
    </source>
</evidence>
<dbReference type="SUPFAM" id="SSF52540">
    <property type="entry name" value="P-loop containing nucleoside triphosphate hydrolases"/>
    <property type="match status" value="2"/>
</dbReference>
<reference evidence="2" key="1">
    <citation type="submission" date="2018-05" db="EMBL/GenBank/DDBJ databases">
        <authorList>
            <person name="Lanie J.A."/>
            <person name="Ng W.-L."/>
            <person name="Kazmierczak K.M."/>
            <person name="Andrzejewski T.M."/>
            <person name="Davidsen T.M."/>
            <person name="Wayne K.J."/>
            <person name="Tettelin H."/>
            <person name="Glass J.I."/>
            <person name="Rusch D."/>
            <person name="Podicherti R."/>
            <person name="Tsui H.-C.T."/>
            <person name="Winkler M.E."/>
        </authorList>
    </citation>
    <scope>NUCLEOTIDE SEQUENCE</scope>
</reference>
<dbReference type="PANTHER" id="PTHR47396:SF1">
    <property type="entry name" value="ATP-DEPENDENT HELICASE IRC3-RELATED"/>
    <property type="match status" value="1"/>
</dbReference>
<dbReference type="InterPro" id="IPR006935">
    <property type="entry name" value="Helicase/UvrB_N"/>
</dbReference>
<dbReference type="Gene3D" id="3.40.50.300">
    <property type="entry name" value="P-loop containing nucleotide triphosphate hydrolases"/>
    <property type="match status" value="1"/>
</dbReference>
<organism evidence="2">
    <name type="scientific">marine metagenome</name>
    <dbReference type="NCBI Taxonomy" id="408172"/>
    <lineage>
        <taxon>unclassified sequences</taxon>
        <taxon>metagenomes</taxon>
        <taxon>ecological metagenomes</taxon>
    </lineage>
</organism>
<dbReference type="CDD" id="cd18785">
    <property type="entry name" value="SF2_C"/>
    <property type="match status" value="1"/>
</dbReference>
<feature type="domain" description="Helicase ATP-binding" evidence="1">
    <location>
        <begin position="36"/>
        <end position="255"/>
    </location>
</feature>
<dbReference type="PANTHER" id="PTHR47396">
    <property type="entry name" value="TYPE I RESTRICTION ENZYME ECOKI R PROTEIN"/>
    <property type="match status" value="1"/>
</dbReference>
<proteinExistence type="predicted"/>
<dbReference type="GO" id="GO:0016787">
    <property type="term" value="F:hydrolase activity"/>
    <property type="evidence" value="ECO:0007669"/>
    <property type="project" value="InterPro"/>
</dbReference>
<dbReference type="PROSITE" id="PS51192">
    <property type="entry name" value="HELICASE_ATP_BIND_1"/>
    <property type="match status" value="1"/>
</dbReference>
<name>A0A381VL79_9ZZZZ</name>